<dbReference type="AlphaFoldDB" id="A0A8J4YPE2"/>
<evidence type="ECO:0000313" key="3">
    <source>
        <dbReference type="Proteomes" id="UP000770661"/>
    </source>
</evidence>
<gene>
    <name evidence="2" type="ORF">GWK47_033990</name>
</gene>
<dbReference type="OrthoDB" id="10515043at2759"/>
<proteinExistence type="predicted"/>
<feature type="transmembrane region" description="Helical" evidence="1">
    <location>
        <begin position="69"/>
        <end position="87"/>
    </location>
</feature>
<keyword evidence="1" id="KW-0472">Membrane</keyword>
<evidence type="ECO:0000313" key="2">
    <source>
        <dbReference type="EMBL" id="KAG0727751.1"/>
    </source>
</evidence>
<dbReference type="Proteomes" id="UP000770661">
    <property type="component" value="Unassembled WGS sequence"/>
</dbReference>
<sequence>MLVLPEELPAMVFGLLPRRLLVATEATVVEVQREKGTRCFFPVTTLFLLMGIVMAITCPYALQKSIVEGWFTYVSLFVACYILVRFSHMGQDFVSQVGRVRQVLRRRYNTMSHICIIYRIYVCQSYTFTKHL</sequence>
<comment type="caution">
    <text evidence="2">The sequence shown here is derived from an EMBL/GenBank/DDBJ whole genome shotgun (WGS) entry which is preliminary data.</text>
</comment>
<keyword evidence="1" id="KW-0812">Transmembrane</keyword>
<evidence type="ECO:0000256" key="1">
    <source>
        <dbReference type="SAM" id="Phobius"/>
    </source>
</evidence>
<reference evidence="2" key="1">
    <citation type="submission" date="2020-07" db="EMBL/GenBank/DDBJ databases">
        <title>The High-quality genome of the commercially important snow crab, Chionoecetes opilio.</title>
        <authorList>
            <person name="Jeong J.-H."/>
            <person name="Ryu S."/>
        </authorList>
    </citation>
    <scope>NUCLEOTIDE SEQUENCE</scope>
    <source>
        <strain evidence="2">MADBK_172401_WGS</strain>
        <tissue evidence="2">Digestive gland</tissue>
    </source>
</reference>
<feature type="transmembrane region" description="Helical" evidence="1">
    <location>
        <begin position="40"/>
        <end position="63"/>
    </location>
</feature>
<protein>
    <submittedName>
        <fullName evidence="2">Uncharacterized protein</fullName>
    </submittedName>
</protein>
<organism evidence="2 3">
    <name type="scientific">Chionoecetes opilio</name>
    <name type="common">Atlantic snow crab</name>
    <name type="synonym">Cancer opilio</name>
    <dbReference type="NCBI Taxonomy" id="41210"/>
    <lineage>
        <taxon>Eukaryota</taxon>
        <taxon>Metazoa</taxon>
        <taxon>Ecdysozoa</taxon>
        <taxon>Arthropoda</taxon>
        <taxon>Crustacea</taxon>
        <taxon>Multicrustacea</taxon>
        <taxon>Malacostraca</taxon>
        <taxon>Eumalacostraca</taxon>
        <taxon>Eucarida</taxon>
        <taxon>Decapoda</taxon>
        <taxon>Pleocyemata</taxon>
        <taxon>Brachyura</taxon>
        <taxon>Eubrachyura</taxon>
        <taxon>Majoidea</taxon>
        <taxon>Majidae</taxon>
        <taxon>Chionoecetes</taxon>
    </lineage>
</organism>
<dbReference type="EMBL" id="JACEEZ010003007">
    <property type="protein sequence ID" value="KAG0727751.1"/>
    <property type="molecule type" value="Genomic_DNA"/>
</dbReference>
<keyword evidence="3" id="KW-1185">Reference proteome</keyword>
<keyword evidence="1" id="KW-1133">Transmembrane helix</keyword>
<accession>A0A8J4YPE2</accession>
<name>A0A8J4YPE2_CHIOP</name>